<sequence>MKISPIFLLPEHILIGSNKQLAFAIKYKLLVSLLVEVVKEKARERWDETETSDGNRERQVSLEWLLALGPSLGIARVPSIGLVYADLTSGIPANFSRFVTSLPAFH</sequence>
<dbReference type="Gramene" id="RZC78222">
    <property type="protein sequence ID" value="RZC78222"/>
    <property type="gene ID" value="C5167_002465"/>
</dbReference>
<dbReference type="InterPro" id="IPR003855">
    <property type="entry name" value="K+_transporter"/>
</dbReference>
<gene>
    <name evidence="1" type="ORF">C5167_002465</name>
</gene>
<dbReference type="GO" id="GO:0015079">
    <property type="term" value="F:potassium ion transmembrane transporter activity"/>
    <property type="evidence" value="ECO:0007669"/>
    <property type="project" value="InterPro"/>
</dbReference>
<dbReference type="PANTHER" id="PTHR30540">
    <property type="entry name" value="OSMOTIC STRESS POTASSIUM TRANSPORTER"/>
    <property type="match status" value="1"/>
</dbReference>
<dbReference type="PANTHER" id="PTHR30540:SF6">
    <property type="entry name" value="POTASSIUM TRANSPORTER 2"/>
    <property type="match status" value="1"/>
</dbReference>
<dbReference type="AlphaFoldDB" id="A0A4Y7L0P5"/>
<dbReference type="Proteomes" id="UP000316621">
    <property type="component" value="Chromosome 9"/>
</dbReference>
<dbReference type="STRING" id="3469.A0A4Y7L0P5"/>
<evidence type="ECO:0000313" key="1">
    <source>
        <dbReference type="EMBL" id="RZC78222.1"/>
    </source>
</evidence>
<evidence type="ECO:0000313" key="2">
    <source>
        <dbReference type="Proteomes" id="UP000316621"/>
    </source>
</evidence>
<keyword evidence="2" id="KW-1185">Reference proteome</keyword>
<protein>
    <submittedName>
        <fullName evidence="1">Uncharacterized protein</fullName>
    </submittedName>
</protein>
<organism evidence="1 2">
    <name type="scientific">Papaver somniferum</name>
    <name type="common">Opium poppy</name>
    <dbReference type="NCBI Taxonomy" id="3469"/>
    <lineage>
        <taxon>Eukaryota</taxon>
        <taxon>Viridiplantae</taxon>
        <taxon>Streptophyta</taxon>
        <taxon>Embryophyta</taxon>
        <taxon>Tracheophyta</taxon>
        <taxon>Spermatophyta</taxon>
        <taxon>Magnoliopsida</taxon>
        <taxon>Ranunculales</taxon>
        <taxon>Papaveraceae</taxon>
        <taxon>Papaveroideae</taxon>
        <taxon>Papaver</taxon>
    </lineage>
</organism>
<proteinExistence type="predicted"/>
<dbReference type="EMBL" id="CM010723">
    <property type="protein sequence ID" value="RZC78222.1"/>
    <property type="molecule type" value="Genomic_DNA"/>
</dbReference>
<dbReference type="GO" id="GO:0005886">
    <property type="term" value="C:plasma membrane"/>
    <property type="evidence" value="ECO:0007669"/>
    <property type="project" value="TreeGrafter"/>
</dbReference>
<accession>A0A4Y7L0P5</accession>
<name>A0A4Y7L0P5_PAPSO</name>
<reference evidence="1 2" key="1">
    <citation type="journal article" date="2018" name="Science">
        <title>The opium poppy genome and morphinan production.</title>
        <authorList>
            <person name="Guo L."/>
            <person name="Winzer T."/>
            <person name="Yang X."/>
            <person name="Li Y."/>
            <person name="Ning Z."/>
            <person name="He Z."/>
            <person name="Teodor R."/>
            <person name="Lu Y."/>
            <person name="Bowser T.A."/>
            <person name="Graham I.A."/>
            <person name="Ye K."/>
        </authorList>
    </citation>
    <scope>NUCLEOTIDE SEQUENCE [LARGE SCALE GENOMIC DNA]</scope>
    <source>
        <strain evidence="2">cv. HN1</strain>
        <tissue evidence="1">Leaves</tissue>
    </source>
</reference>